<dbReference type="InterPro" id="IPR019734">
    <property type="entry name" value="TPR_rpt"/>
</dbReference>
<protein>
    <submittedName>
        <fullName evidence="4">Uncharacterized protein</fullName>
    </submittedName>
</protein>
<sequence>YLCADCRNIATCVFFGVCLLLAFKCFTEVENQRNSPLVLGCILLVVPFLPATNVFVTVGFVVAERLLYIPSLGAILIVAYGFQRFYHSSLLRHKYIVVCCFLLLLTSFILKTIDRNRAWSSRESLVRSGIRTLPHNAKMHYNFANFLRDSQHIDKAITHYREALRLWPRYASAHNNLGTLMHSAHEAELHFQAAISISPNHVNAHYNLGQVYRKMNRSSEAIAILERCLRLDTTYTPAYLLLAKLHPVLLAGRLLNHVTRLHPNSPDYLAYYAAWLYDLKRYPESLRFYLRALSLQKTHLISLVGATKCLRAQGQISRLHQTIIRWHRMSRSNQGRRLVYAGELYIRTKDVLKDERIAETNKNTQTCNRDISSFPKNKTNKEGWWRICNQTRATEMENKTPQDYNFVTELQSSDKTMDASASPFCVSKTDQEISPQPGR</sequence>
<feature type="transmembrane region" description="Helical" evidence="3">
    <location>
        <begin position="95"/>
        <end position="113"/>
    </location>
</feature>
<dbReference type="SUPFAM" id="SSF48452">
    <property type="entry name" value="TPR-like"/>
    <property type="match status" value="1"/>
</dbReference>
<dbReference type="SMART" id="SM00028">
    <property type="entry name" value="TPR"/>
    <property type="match status" value="4"/>
</dbReference>
<dbReference type="Pfam" id="PF14559">
    <property type="entry name" value="TPR_19"/>
    <property type="match status" value="1"/>
</dbReference>
<evidence type="ECO:0000256" key="2">
    <source>
        <dbReference type="SAM" id="MobiDB-lite"/>
    </source>
</evidence>
<dbReference type="EMBL" id="GEDC01022587">
    <property type="protein sequence ID" value="JAS14711.1"/>
    <property type="molecule type" value="Transcribed_RNA"/>
</dbReference>
<keyword evidence="3" id="KW-0472">Membrane</keyword>
<feature type="transmembrane region" description="Helical" evidence="3">
    <location>
        <begin position="66"/>
        <end position="83"/>
    </location>
</feature>
<dbReference type="PANTHER" id="PTHR44809:SF1">
    <property type="entry name" value="PROTEIN O-MANNOSYL-TRANSFERASE TMTC1"/>
    <property type="match status" value="1"/>
</dbReference>
<dbReference type="Pfam" id="PF13414">
    <property type="entry name" value="TPR_11"/>
    <property type="match status" value="1"/>
</dbReference>
<feature type="repeat" description="TPR" evidence="1">
    <location>
        <begin position="137"/>
        <end position="170"/>
    </location>
</feature>
<reference evidence="4" key="1">
    <citation type="submission" date="2015-12" db="EMBL/GenBank/DDBJ databases">
        <title>De novo transcriptome assembly of four potential Pierce s Disease insect vectors from Arizona vineyards.</title>
        <authorList>
            <person name="Tassone E.E."/>
        </authorList>
    </citation>
    <scope>NUCLEOTIDE SEQUENCE</scope>
</reference>
<feature type="non-terminal residue" evidence="4">
    <location>
        <position position="1"/>
    </location>
</feature>
<dbReference type="InterPro" id="IPR011990">
    <property type="entry name" value="TPR-like_helical_dom_sf"/>
</dbReference>
<accession>A0A1B6CN32</accession>
<dbReference type="PANTHER" id="PTHR44809">
    <property type="match status" value="1"/>
</dbReference>
<feature type="transmembrane region" description="Helical" evidence="3">
    <location>
        <begin position="37"/>
        <end position="60"/>
    </location>
</feature>
<keyword evidence="3" id="KW-0812">Transmembrane</keyword>
<proteinExistence type="predicted"/>
<keyword evidence="3" id="KW-1133">Transmembrane helix</keyword>
<dbReference type="Gene3D" id="1.25.40.10">
    <property type="entry name" value="Tetratricopeptide repeat domain"/>
    <property type="match status" value="3"/>
</dbReference>
<dbReference type="AlphaFoldDB" id="A0A1B6CN32"/>
<name>A0A1B6CN32_9HEMI</name>
<evidence type="ECO:0000256" key="1">
    <source>
        <dbReference type="PROSITE-ProRule" id="PRU00339"/>
    </source>
</evidence>
<feature type="transmembrane region" description="Helical" evidence="3">
    <location>
        <begin position="6"/>
        <end position="25"/>
    </location>
</feature>
<dbReference type="InterPro" id="IPR052943">
    <property type="entry name" value="TMTC_O-mannosyl-trnsfr"/>
</dbReference>
<keyword evidence="1" id="KW-0802">TPR repeat</keyword>
<gene>
    <name evidence="4" type="ORF">g.6963</name>
</gene>
<feature type="region of interest" description="Disordered" evidence="2">
    <location>
        <begin position="414"/>
        <end position="439"/>
    </location>
</feature>
<feature type="repeat" description="TPR" evidence="1">
    <location>
        <begin position="202"/>
        <end position="235"/>
    </location>
</feature>
<organism evidence="4">
    <name type="scientific">Clastoptera arizonana</name>
    <name type="common">Arizona spittle bug</name>
    <dbReference type="NCBI Taxonomy" id="38151"/>
    <lineage>
        <taxon>Eukaryota</taxon>
        <taxon>Metazoa</taxon>
        <taxon>Ecdysozoa</taxon>
        <taxon>Arthropoda</taxon>
        <taxon>Hexapoda</taxon>
        <taxon>Insecta</taxon>
        <taxon>Pterygota</taxon>
        <taxon>Neoptera</taxon>
        <taxon>Paraneoptera</taxon>
        <taxon>Hemiptera</taxon>
        <taxon>Auchenorrhyncha</taxon>
        <taxon>Cercopoidea</taxon>
        <taxon>Clastopteridae</taxon>
        <taxon>Clastoptera</taxon>
    </lineage>
</organism>
<evidence type="ECO:0000313" key="4">
    <source>
        <dbReference type="EMBL" id="JAS14711.1"/>
    </source>
</evidence>
<evidence type="ECO:0000256" key="3">
    <source>
        <dbReference type="SAM" id="Phobius"/>
    </source>
</evidence>
<dbReference type="PROSITE" id="PS50005">
    <property type="entry name" value="TPR"/>
    <property type="match status" value="2"/>
</dbReference>